<reference evidence="1 2" key="1">
    <citation type="submission" date="2012-10" db="EMBL/GenBank/DDBJ databases">
        <title>Genome sequence of Vibrio Cholerae HENC-02.</title>
        <authorList>
            <person name="Eppinger M."/>
            <person name="Hasan N.A."/>
            <person name="Sengamalay N."/>
            <person name="Hine E."/>
            <person name="Su Q."/>
            <person name="Daugherty S.C."/>
            <person name="Young S."/>
            <person name="Sadzewicz L."/>
            <person name="Tallon L."/>
            <person name="Cebula T.A."/>
            <person name="Ravel J."/>
            <person name="Colwell R.R."/>
        </authorList>
    </citation>
    <scope>NUCLEOTIDE SEQUENCE [LARGE SCALE GENOMIC DNA]</scope>
    <source>
        <strain evidence="1 2">HENC-02</strain>
    </source>
</reference>
<dbReference type="AlphaFoldDB" id="A0A454CW19"/>
<dbReference type="Proteomes" id="UP000008367">
    <property type="component" value="Unassembled WGS sequence"/>
</dbReference>
<dbReference type="EMBL" id="AJSR01001571">
    <property type="protein sequence ID" value="EKM30614.1"/>
    <property type="molecule type" value="Genomic_DNA"/>
</dbReference>
<gene>
    <name evidence="1" type="ORF">VCHENC02_3669A</name>
</gene>
<evidence type="ECO:0000313" key="1">
    <source>
        <dbReference type="EMBL" id="EKM30614.1"/>
    </source>
</evidence>
<evidence type="ECO:0000313" key="2">
    <source>
        <dbReference type="Proteomes" id="UP000008367"/>
    </source>
</evidence>
<protein>
    <submittedName>
        <fullName evidence="1">Uncharacterized protein</fullName>
    </submittedName>
</protein>
<name>A0A454CW19_VIBHA</name>
<feature type="non-terminal residue" evidence="1">
    <location>
        <position position="24"/>
    </location>
</feature>
<accession>A0A454CW19</accession>
<organism evidence="1 2">
    <name type="scientific">Vibrio harveyi</name>
    <name type="common">Beneckea harveyi</name>
    <dbReference type="NCBI Taxonomy" id="669"/>
    <lineage>
        <taxon>Bacteria</taxon>
        <taxon>Pseudomonadati</taxon>
        <taxon>Pseudomonadota</taxon>
        <taxon>Gammaproteobacteria</taxon>
        <taxon>Vibrionales</taxon>
        <taxon>Vibrionaceae</taxon>
        <taxon>Vibrio</taxon>
    </lineage>
</organism>
<comment type="caution">
    <text evidence="1">The sequence shown here is derived from an EMBL/GenBank/DDBJ whole genome shotgun (WGS) entry which is preliminary data.</text>
</comment>
<proteinExistence type="predicted"/>
<sequence>MPLPLRHHHLLFSRQRAPSHIRAI</sequence>